<comment type="caution">
    <text evidence="4">The sequence shown here is derived from an EMBL/GenBank/DDBJ whole genome shotgun (WGS) entry which is preliminary data.</text>
</comment>
<dbReference type="Proteomes" id="UP000019849">
    <property type="component" value="Unassembled WGS sequence"/>
</dbReference>
<organism evidence="4 6">
    <name type="scientific">Aquamicrobium defluvii</name>
    <dbReference type="NCBI Taxonomy" id="69279"/>
    <lineage>
        <taxon>Bacteria</taxon>
        <taxon>Pseudomonadati</taxon>
        <taxon>Pseudomonadota</taxon>
        <taxon>Alphaproteobacteria</taxon>
        <taxon>Hyphomicrobiales</taxon>
        <taxon>Phyllobacteriaceae</taxon>
        <taxon>Aquamicrobium</taxon>
    </lineage>
</organism>
<dbReference type="OrthoDB" id="370541at2"/>
<feature type="signal peptide" evidence="2">
    <location>
        <begin position="1"/>
        <end position="19"/>
    </location>
</feature>
<dbReference type="Gene3D" id="2.60.40.10">
    <property type="entry name" value="Immunoglobulins"/>
    <property type="match status" value="1"/>
</dbReference>
<feature type="chain" id="PRO_5044537611" evidence="2">
    <location>
        <begin position="20"/>
        <end position="476"/>
    </location>
</feature>
<dbReference type="AlphaFoldDB" id="A0A011V648"/>
<name>A0A011V648_9HYPH</name>
<evidence type="ECO:0000313" key="7">
    <source>
        <dbReference type="Proteomes" id="UP000294958"/>
    </source>
</evidence>
<dbReference type="eggNOG" id="COG1652">
    <property type="taxonomic scope" value="Bacteria"/>
</dbReference>
<proteinExistence type="predicted"/>
<feature type="compositionally biased region" description="Low complexity" evidence="1">
    <location>
        <begin position="379"/>
        <end position="388"/>
    </location>
</feature>
<evidence type="ECO:0000259" key="3">
    <source>
        <dbReference type="PROSITE" id="PS51782"/>
    </source>
</evidence>
<dbReference type="EMBL" id="SNZF01000037">
    <property type="protein sequence ID" value="TDR31017.1"/>
    <property type="molecule type" value="Genomic_DNA"/>
</dbReference>
<feature type="compositionally biased region" description="Polar residues" evidence="1">
    <location>
        <begin position="232"/>
        <end position="256"/>
    </location>
</feature>
<dbReference type="PATRIC" id="fig|69279.3.peg.3249"/>
<protein>
    <submittedName>
        <fullName evidence="5">Nucleoid-associated protein YgaU</fullName>
    </submittedName>
    <submittedName>
        <fullName evidence="4">Peptigoglycan-binding protein LysM</fullName>
    </submittedName>
</protein>
<reference evidence="4 6" key="1">
    <citation type="submission" date="2014-02" db="EMBL/GenBank/DDBJ databases">
        <title>Aquamicrobium defluvii Genome sequencing.</title>
        <authorList>
            <person name="Wang X."/>
        </authorList>
    </citation>
    <scope>NUCLEOTIDE SEQUENCE [LARGE SCALE GENOMIC DNA]</scope>
    <source>
        <strain evidence="4 6">W13Z1</strain>
    </source>
</reference>
<dbReference type="Pfam" id="PF17936">
    <property type="entry name" value="Big_6"/>
    <property type="match status" value="1"/>
</dbReference>
<dbReference type="SUPFAM" id="SSF54106">
    <property type="entry name" value="LysM domain"/>
    <property type="match status" value="1"/>
</dbReference>
<dbReference type="CDD" id="cd00118">
    <property type="entry name" value="LysM"/>
    <property type="match status" value="1"/>
</dbReference>
<keyword evidence="2" id="KW-0732">Signal</keyword>
<evidence type="ECO:0000313" key="5">
    <source>
        <dbReference type="EMBL" id="TDR31017.1"/>
    </source>
</evidence>
<evidence type="ECO:0000313" key="4">
    <source>
        <dbReference type="EMBL" id="EXL03920.1"/>
    </source>
</evidence>
<dbReference type="EMBL" id="JENY01000023">
    <property type="protein sequence ID" value="EXL03920.1"/>
    <property type="molecule type" value="Genomic_DNA"/>
</dbReference>
<dbReference type="InterPro" id="IPR036779">
    <property type="entry name" value="LysM_dom_sf"/>
</dbReference>
<evidence type="ECO:0000256" key="1">
    <source>
        <dbReference type="SAM" id="MobiDB-lite"/>
    </source>
</evidence>
<keyword evidence="7" id="KW-1185">Reference proteome</keyword>
<feature type="region of interest" description="Disordered" evidence="1">
    <location>
        <begin position="209"/>
        <end position="265"/>
    </location>
</feature>
<gene>
    <name evidence="4" type="ORF">BG36_10785</name>
    <name evidence="5" type="ORF">DES43_1375</name>
</gene>
<evidence type="ECO:0000313" key="6">
    <source>
        <dbReference type="Proteomes" id="UP000019849"/>
    </source>
</evidence>
<sequence length="476" mass="48165">MKNNGVKAFLFAAAAAAVAAFIGYLSGALDPYIGRKPAEVAQPASDASTAAGTASEPAADAEAAGAAGANAEAQKPAEPSAADQAQPEQAAQEKPEVPTFDVLRVEGDGSAVVAGKAAPGSTVELFDGSSVLGKAVAGPDGAFAIVLEDPLKAGDHQIVLRATESGSDVSTSAQTAVVSIPEKPDGQVLAMVEEPGKPAQLLTLPQAQPGTAEAQGEPDVPQAGQEGEATADSATGDSVPRQTAAGTAASQEQAGGQQPADEAGGPKIAVEAVEIDGGKIFVAGRADAGRKVRVYANEILLGETVTSPDGHFLVEASRDLPIGEYTIRVDGLDAGDGDKVVVRATVPFQREPGETIAAVAPPAPDGASAQAAGEGGAPDEGAASDGSGQPATTAAPKLEHADGSVIIRRGDTLWHISRRVYGHGVRYSTIYLANQDQIADPDRIWPGQVFKVPEKSEQGEQADFDAMGDRITVQPQ</sequence>
<dbReference type="STRING" id="69279.BG36_10785"/>
<accession>A0A011V648</accession>
<dbReference type="PANTHER" id="PTHR34700:SF4">
    <property type="entry name" value="PHAGE-LIKE ELEMENT PBSX PROTEIN XKDP"/>
    <property type="match status" value="1"/>
</dbReference>
<dbReference type="Gene3D" id="3.10.350.10">
    <property type="entry name" value="LysM domain"/>
    <property type="match status" value="1"/>
</dbReference>
<dbReference type="InterPro" id="IPR013783">
    <property type="entry name" value="Ig-like_fold"/>
</dbReference>
<dbReference type="RefSeq" id="WP_035029185.1">
    <property type="nucleotide sequence ID" value="NZ_KK073895.1"/>
</dbReference>
<dbReference type="HOGENOM" id="CLU_025322_0_0_5"/>
<dbReference type="Proteomes" id="UP000294958">
    <property type="component" value="Unassembled WGS sequence"/>
</dbReference>
<dbReference type="Pfam" id="PF01476">
    <property type="entry name" value="LysM"/>
    <property type="match status" value="1"/>
</dbReference>
<reference evidence="5 7" key="2">
    <citation type="submission" date="2019-03" db="EMBL/GenBank/DDBJ databases">
        <title>Genomic Encyclopedia of Type Strains, Phase IV (KMG-IV): sequencing the most valuable type-strain genomes for metagenomic binning, comparative biology and taxonomic classification.</title>
        <authorList>
            <person name="Goeker M."/>
        </authorList>
    </citation>
    <scope>NUCLEOTIDE SEQUENCE [LARGE SCALE GENOMIC DNA]</scope>
    <source>
        <strain evidence="5 7">DSM 11603</strain>
    </source>
</reference>
<dbReference type="SMART" id="SM00257">
    <property type="entry name" value="LysM"/>
    <property type="match status" value="1"/>
</dbReference>
<feature type="region of interest" description="Disordered" evidence="1">
    <location>
        <begin position="43"/>
        <end position="96"/>
    </location>
</feature>
<feature type="domain" description="LysM" evidence="3">
    <location>
        <begin position="403"/>
        <end position="452"/>
    </location>
</feature>
<feature type="compositionally biased region" description="Low complexity" evidence="1">
    <location>
        <begin position="44"/>
        <end position="90"/>
    </location>
</feature>
<dbReference type="PROSITE" id="PS51782">
    <property type="entry name" value="LYSM"/>
    <property type="match status" value="1"/>
</dbReference>
<dbReference type="InterPro" id="IPR041498">
    <property type="entry name" value="Big_6"/>
</dbReference>
<feature type="region of interest" description="Disordered" evidence="1">
    <location>
        <begin position="355"/>
        <end position="399"/>
    </location>
</feature>
<dbReference type="InterPro" id="IPR018392">
    <property type="entry name" value="LysM"/>
</dbReference>
<dbReference type="PANTHER" id="PTHR34700">
    <property type="entry name" value="POTASSIUM BINDING PROTEIN KBP"/>
    <property type="match status" value="1"/>
</dbReference>
<dbReference type="InterPro" id="IPR052196">
    <property type="entry name" value="Bact_Kbp"/>
</dbReference>
<evidence type="ECO:0000256" key="2">
    <source>
        <dbReference type="SAM" id="SignalP"/>
    </source>
</evidence>